<dbReference type="GO" id="GO:0005886">
    <property type="term" value="C:plasma membrane"/>
    <property type="evidence" value="ECO:0007669"/>
    <property type="project" value="UniProtKB-SubCell"/>
</dbReference>
<keyword evidence="5 7" id="KW-1133">Transmembrane helix</keyword>
<dbReference type="PANTHER" id="PTHR30250:SF10">
    <property type="entry name" value="LIPOPOLYSACCHARIDE BIOSYNTHESIS PROTEIN WZXC"/>
    <property type="match status" value="1"/>
</dbReference>
<feature type="transmembrane region" description="Helical" evidence="7">
    <location>
        <begin position="12"/>
        <end position="29"/>
    </location>
</feature>
<feature type="transmembrane region" description="Helical" evidence="7">
    <location>
        <begin position="320"/>
        <end position="338"/>
    </location>
</feature>
<feature type="non-terminal residue" evidence="8">
    <location>
        <position position="1"/>
    </location>
</feature>
<feature type="transmembrane region" description="Helical" evidence="7">
    <location>
        <begin position="50"/>
        <end position="69"/>
    </location>
</feature>
<evidence type="ECO:0000256" key="2">
    <source>
        <dbReference type="ARBA" id="ARBA00007430"/>
    </source>
</evidence>
<protein>
    <submittedName>
        <fullName evidence="8">Uncharacterized protein</fullName>
    </submittedName>
</protein>
<name>A0A1X4G371_HALEZ</name>
<comment type="subcellular location">
    <subcellularLocation>
        <location evidence="1">Cell membrane</location>
        <topology evidence="1">Multi-pass membrane protein</topology>
    </subcellularLocation>
</comment>
<dbReference type="AlphaFoldDB" id="A0A1X4G371"/>
<feature type="transmembrane region" description="Helical" evidence="7">
    <location>
        <begin position="264"/>
        <end position="290"/>
    </location>
</feature>
<dbReference type="Pfam" id="PF13440">
    <property type="entry name" value="Polysacc_synt_3"/>
    <property type="match status" value="1"/>
</dbReference>
<dbReference type="RefSeq" id="WP_085682895.1">
    <property type="nucleotide sequence ID" value="NZ_NEDJ01000139.1"/>
</dbReference>
<evidence type="ECO:0000256" key="5">
    <source>
        <dbReference type="ARBA" id="ARBA00022989"/>
    </source>
</evidence>
<feature type="transmembrane region" description="Helical" evidence="7">
    <location>
        <begin position="193"/>
        <end position="220"/>
    </location>
</feature>
<accession>A0A1X4G371</accession>
<evidence type="ECO:0000256" key="1">
    <source>
        <dbReference type="ARBA" id="ARBA00004651"/>
    </source>
</evidence>
<evidence type="ECO:0000256" key="3">
    <source>
        <dbReference type="ARBA" id="ARBA00022475"/>
    </source>
</evidence>
<comment type="similarity">
    <text evidence="2">Belongs to the polysaccharide synthase family.</text>
</comment>
<dbReference type="InterPro" id="IPR050833">
    <property type="entry name" value="Poly_Biosynth_Transport"/>
</dbReference>
<dbReference type="EMBL" id="NEDJ01000139">
    <property type="protein sequence ID" value="OSO88021.1"/>
    <property type="molecule type" value="Genomic_DNA"/>
</dbReference>
<keyword evidence="3" id="KW-1003">Cell membrane</keyword>
<sequence>TLLASRASRFFSEPLVSQLLPLVGLAYFLHDSINPSVIYFRKNIKFRKQFLYVMVGSVVGIVVAIFLAFEFDNASALVGGLLSRRASQLVMSFLITDYSPSFGINSNLLKSLLSYGRWIHATAIVSFLANSGDDLFIGWLLTSAALGYYRVGFQLSNAPATELSQTINNVMFPAFSRIQDDLDKVRESFIDTLGLISVLVMPASFGIISIAPEFTILVFGEQWESMIVPMQILAISGLFRSIAKTSSSVFRGIGKPNWGFHMNLVRTVVIAISIYPLTNSFGISGVAISITSGMISTLPFQFYGLQESIGLEVGQLLPDLLFPLISSITMATIVLIIVQPTYISVIFSIFAGAIIYISLLFVSSRILGHSLFSNLPNG</sequence>
<keyword evidence="6 7" id="KW-0472">Membrane</keyword>
<evidence type="ECO:0000313" key="9">
    <source>
        <dbReference type="Proteomes" id="UP000193587"/>
    </source>
</evidence>
<organism evidence="8 9">
    <name type="scientific">Halorubrum ezzemoulense DSM 17463</name>
    <dbReference type="NCBI Taxonomy" id="1121945"/>
    <lineage>
        <taxon>Archaea</taxon>
        <taxon>Methanobacteriati</taxon>
        <taxon>Methanobacteriota</taxon>
        <taxon>Stenosarchaea group</taxon>
        <taxon>Halobacteria</taxon>
        <taxon>Halobacteriales</taxon>
        <taxon>Haloferacaceae</taxon>
        <taxon>Halorubrum</taxon>
    </lineage>
</organism>
<evidence type="ECO:0000313" key="8">
    <source>
        <dbReference type="EMBL" id="OSO88021.1"/>
    </source>
</evidence>
<feature type="transmembrane region" description="Helical" evidence="7">
    <location>
        <begin position="345"/>
        <end position="367"/>
    </location>
</feature>
<reference evidence="8 9" key="1">
    <citation type="submission" date="2017-04" db="EMBL/GenBank/DDBJ databases">
        <title>MLSA of the genus Halorubrum.</title>
        <authorList>
            <person name="De La Haba R."/>
            <person name="Sanchez-Porro C."/>
            <person name="Infante-Dominguez C."/>
            <person name="Ventosa A."/>
        </authorList>
    </citation>
    <scope>NUCLEOTIDE SEQUENCE [LARGE SCALE GENOMIC DNA]</scope>
    <source>
        <strain evidence="8 9">DSM 17463</strain>
    </source>
</reference>
<evidence type="ECO:0000256" key="6">
    <source>
        <dbReference type="ARBA" id="ARBA00023136"/>
    </source>
</evidence>
<comment type="caution">
    <text evidence="8">The sequence shown here is derived from an EMBL/GenBank/DDBJ whole genome shotgun (WGS) entry which is preliminary data.</text>
</comment>
<gene>
    <name evidence="8" type="ORF">B9H04_17680</name>
</gene>
<dbReference type="STRING" id="1121945.GCA_000421805_03103"/>
<evidence type="ECO:0000256" key="4">
    <source>
        <dbReference type="ARBA" id="ARBA00022692"/>
    </source>
</evidence>
<evidence type="ECO:0000256" key="7">
    <source>
        <dbReference type="SAM" id="Phobius"/>
    </source>
</evidence>
<feature type="transmembrane region" description="Helical" evidence="7">
    <location>
        <begin position="226"/>
        <end position="243"/>
    </location>
</feature>
<dbReference type="Proteomes" id="UP000193587">
    <property type="component" value="Unassembled WGS sequence"/>
</dbReference>
<proteinExistence type="inferred from homology"/>
<keyword evidence="4 7" id="KW-0812">Transmembrane</keyword>
<dbReference type="PANTHER" id="PTHR30250">
    <property type="entry name" value="PST FAMILY PREDICTED COLANIC ACID TRANSPORTER"/>
    <property type="match status" value="1"/>
</dbReference>